<evidence type="ECO:0000313" key="2">
    <source>
        <dbReference type="Proteomes" id="UP001359559"/>
    </source>
</evidence>
<accession>A0AAN9JA73</accession>
<comment type="caution">
    <text evidence="1">The sequence shown here is derived from an EMBL/GenBank/DDBJ whole genome shotgun (WGS) entry which is preliminary data.</text>
</comment>
<dbReference type="Proteomes" id="UP001359559">
    <property type="component" value="Unassembled WGS sequence"/>
</dbReference>
<sequence length="73" mass="8629">MIWDRVTQSEISHLHFYTSHSIPGSFLHFHSKFSIICIRILEFLVCSFVDNGWWCQMEMLMKNVCAYVKLSEG</sequence>
<name>A0AAN9JA73_CLITE</name>
<dbReference type="EMBL" id="JAYKXN010000004">
    <property type="protein sequence ID" value="KAK7294491.1"/>
    <property type="molecule type" value="Genomic_DNA"/>
</dbReference>
<reference evidence="1 2" key="1">
    <citation type="submission" date="2024-01" db="EMBL/GenBank/DDBJ databases">
        <title>The genomes of 5 underutilized Papilionoideae crops provide insights into root nodulation and disease resistance.</title>
        <authorList>
            <person name="Yuan L."/>
        </authorList>
    </citation>
    <scope>NUCLEOTIDE SEQUENCE [LARGE SCALE GENOMIC DNA]</scope>
    <source>
        <strain evidence="1">LY-2023</strain>
        <tissue evidence="1">Leaf</tissue>
    </source>
</reference>
<proteinExistence type="predicted"/>
<evidence type="ECO:0000313" key="1">
    <source>
        <dbReference type="EMBL" id="KAK7294491.1"/>
    </source>
</evidence>
<keyword evidence="2" id="KW-1185">Reference proteome</keyword>
<dbReference type="AlphaFoldDB" id="A0AAN9JA73"/>
<protein>
    <submittedName>
        <fullName evidence="1">Uncharacterized protein</fullName>
    </submittedName>
</protein>
<gene>
    <name evidence="1" type="ORF">RJT34_17380</name>
</gene>
<organism evidence="1 2">
    <name type="scientific">Clitoria ternatea</name>
    <name type="common">Butterfly pea</name>
    <dbReference type="NCBI Taxonomy" id="43366"/>
    <lineage>
        <taxon>Eukaryota</taxon>
        <taxon>Viridiplantae</taxon>
        <taxon>Streptophyta</taxon>
        <taxon>Embryophyta</taxon>
        <taxon>Tracheophyta</taxon>
        <taxon>Spermatophyta</taxon>
        <taxon>Magnoliopsida</taxon>
        <taxon>eudicotyledons</taxon>
        <taxon>Gunneridae</taxon>
        <taxon>Pentapetalae</taxon>
        <taxon>rosids</taxon>
        <taxon>fabids</taxon>
        <taxon>Fabales</taxon>
        <taxon>Fabaceae</taxon>
        <taxon>Papilionoideae</taxon>
        <taxon>50 kb inversion clade</taxon>
        <taxon>NPAAA clade</taxon>
        <taxon>indigoferoid/millettioid clade</taxon>
        <taxon>Phaseoleae</taxon>
        <taxon>Clitoria</taxon>
    </lineage>
</organism>